<gene>
    <name evidence="1" type="ORF">MRATA1EN22A_LOCUS5448</name>
</gene>
<reference evidence="1" key="1">
    <citation type="submission" date="2023-05" db="EMBL/GenBank/DDBJ databases">
        <authorList>
            <consortium name="ELIXIR-Norway"/>
        </authorList>
    </citation>
    <scope>NUCLEOTIDE SEQUENCE</scope>
</reference>
<dbReference type="EMBL" id="OX596098">
    <property type="protein sequence ID" value="CAM9645995.1"/>
    <property type="molecule type" value="Genomic_DNA"/>
</dbReference>
<accession>A0AC59YF57</accession>
<sequence length="222" mass="23239">MGHGTLWAMVLTTGLMGESHGLKPVGGGSVYTVNANLCRWGPGIISFEMPSKEVATESGGPSLCPSGQLRYPTQAASWVPNAPSPPAQGHPRHSVQKNAPIVSSVLAQRGPRAEEPGGVTRSGTRLQRLGTHSAPPAPAPFFTEVVGHQLPSEAFCDLMAMGVPEEPGLASADSGSERLRKKPPGGHEGTLGPQHQPHSAGLHTRRLWGIWLEASQPSPVAQ</sequence>
<name>A0AC59YF57_RANTA</name>
<evidence type="ECO:0000313" key="2">
    <source>
        <dbReference type="Proteomes" id="UP001162501"/>
    </source>
</evidence>
<proteinExistence type="predicted"/>
<evidence type="ECO:0000313" key="1">
    <source>
        <dbReference type="EMBL" id="CAM9645995.1"/>
    </source>
</evidence>
<reference evidence="1" key="2">
    <citation type="submission" date="2025-03" db="EMBL/GenBank/DDBJ databases">
        <authorList>
            <consortium name="ELIXIR-Norway"/>
            <consortium name="Elixir Norway"/>
        </authorList>
    </citation>
    <scope>NUCLEOTIDE SEQUENCE</scope>
</reference>
<organism evidence="1 2">
    <name type="scientific">Rangifer tarandus platyrhynchus</name>
    <name type="common">Svalbard reindeer</name>
    <dbReference type="NCBI Taxonomy" id="3082113"/>
    <lineage>
        <taxon>Eukaryota</taxon>
        <taxon>Metazoa</taxon>
        <taxon>Chordata</taxon>
        <taxon>Craniata</taxon>
        <taxon>Vertebrata</taxon>
        <taxon>Euteleostomi</taxon>
        <taxon>Mammalia</taxon>
        <taxon>Eutheria</taxon>
        <taxon>Laurasiatheria</taxon>
        <taxon>Artiodactyla</taxon>
        <taxon>Ruminantia</taxon>
        <taxon>Pecora</taxon>
        <taxon>Cervidae</taxon>
        <taxon>Odocoileinae</taxon>
        <taxon>Rangifer</taxon>
    </lineage>
</organism>
<dbReference type="Proteomes" id="UP001162501">
    <property type="component" value="Chromosome 14"/>
</dbReference>
<protein>
    <submittedName>
        <fullName evidence="1">Uncharacterized protein</fullName>
    </submittedName>
</protein>